<keyword evidence="6 12" id="KW-0732">Signal</keyword>
<keyword evidence="5 11" id="KW-0812">Transmembrane</keyword>
<dbReference type="RefSeq" id="WP_343815851.1">
    <property type="nucleotide sequence ID" value="NZ_BAAAFA010000003.1"/>
</dbReference>
<organism evidence="14 15">
    <name type="scientific">Colwellia asteriadis</name>
    <dbReference type="NCBI Taxonomy" id="517723"/>
    <lineage>
        <taxon>Bacteria</taxon>
        <taxon>Pseudomonadati</taxon>
        <taxon>Pseudomonadota</taxon>
        <taxon>Gammaproteobacteria</taxon>
        <taxon>Alteromonadales</taxon>
        <taxon>Colwelliaceae</taxon>
        <taxon>Colwellia</taxon>
    </lineage>
</organism>
<keyword evidence="8 11" id="KW-0472">Membrane</keyword>
<evidence type="ECO:0000313" key="15">
    <source>
        <dbReference type="Proteomes" id="UP001500021"/>
    </source>
</evidence>
<dbReference type="InterPro" id="IPR000531">
    <property type="entry name" value="Beta-barrel_TonB"/>
</dbReference>
<dbReference type="PROSITE" id="PS52016">
    <property type="entry name" value="TONB_DEPENDENT_REC_3"/>
    <property type="match status" value="1"/>
</dbReference>
<dbReference type="Gene3D" id="2.40.170.20">
    <property type="entry name" value="TonB-dependent receptor, beta-barrel domain"/>
    <property type="match status" value="1"/>
</dbReference>
<keyword evidence="4 11" id="KW-1134">Transmembrane beta strand</keyword>
<comment type="similarity">
    <text evidence="2">Belongs to the TonB-dependent receptor family. Hemoglobin/haptoglobin binding protein subfamily.</text>
</comment>
<dbReference type="Proteomes" id="UP001500021">
    <property type="component" value="Unassembled WGS sequence"/>
</dbReference>
<accession>A0ABN1L4U6</accession>
<dbReference type="InterPro" id="IPR039426">
    <property type="entry name" value="TonB-dep_rcpt-like"/>
</dbReference>
<proteinExistence type="inferred from homology"/>
<keyword evidence="10 11" id="KW-0998">Cell outer membrane</keyword>
<evidence type="ECO:0000256" key="9">
    <source>
        <dbReference type="ARBA" id="ARBA00023170"/>
    </source>
</evidence>
<comment type="subcellular location">
    <subcellularLocation>
        <location evidence="1 11">Cell outer membrane</location>
        <topology evidence="1 11">Multi-pass membrane protein</topology>
    </subcellularLocation>
</comment>
<evidence type="ECO:0000256" key="4">
    <source>
        <dbReference type="ARBA" id="ARBA00022452"/>
    </source>
</evidence>
<keyword evidence="15" id="KW-1185">Reference proteome</keyword>
<feature type="signal peptide" evidence="12">
    <location>
        <begin position="1"/>
        <end position="43"/>
    </location>
</feature>
<comment type="caution">
    <text evidence="14">The sequence shown here is derived from an EMBL/GenBank/DDBJ whole genome shotgun (WGS) entry which is preliminary data.</text>
</comment>
<evidence type="ECO:0000256" key="1">
    <source>
        <dbReference type="ARBA" id="ARBA00004571"/>
    </source>
</evidence>
<evidence type="ECO:0000256" key="6">
    <source>
        <dbReference type="ARBA" id="ARBA00022729"/>
    </source>
</evidence>
<keyword evidence="7" id="KW-0798">TonB box</keyword>
<name>A0ABN1L4U6_9GAMM</name>
<evidence type="ECO:0000256" key="3">
    <source>
        <dbReference type="ARBA" id="ARBA00022448"/>
    </source>
</evidence>
<sequence length="723" mass="81405">MKANTLTSTLLASLNSRLKMPNSPFSTLSIAMTCALISSSTLAFDKVHQEKGAAENKTEQSKAKQVSDVEVINVLGRRNQANSEMTEQTEQLLSVAGIGNDPLSAVYSLPGIVYAGGDTGSPAVRGSSPDDNAFYIDDIPAGYIFHLFGDSIFNENLIRNFDLHAAAFGSQYGNATGGIFDVQLRDPRHQDFTTTVDLSMLKSGFMTEGSVTENSAFYLSYRRSQIHLFLPEGEEDEGYTVFKAPISDDYQAKYQWLLGDSHKLTFTASGASDTGGVNISEQSEQGRIDPDTIGDFKMTTSFDTQSLAWQFYGDEQKIMQLVAGHTAKSTEEKFGQGQFVNVDENSFDVRFFYQVAWFDNHKLGFGIDYSKTDVDYDFDLIPYYCTENDADCNQYKGDRIQDNASLSDQNIAIYLDEIWAINPNWLLTVGLRAERNDYTEQSFVHPRIALDWFVNNQVTIKAKAGSYSRFPDVDTALKKLGNPNIKSPTAIHYSLGVDYDFNDLWFTSLDIYHKSLTDLPRSTDEHTQTNTDIAVTDNDLHYTSDTSGNAQGIEWLVRRERHNGWFGWASLSWSQSERTDDLTNITSDYYLDTPLVANVVANYQLNEHWDFGLRFTLRSGAKYTPITGLRDNPDHEGHFLPNYGELNSKTLPVYHRLDLEANYKTTYWGYDAKWTMAMINAMAQENVSGYYYDPEDDDTLVQYNISGEEDIGIFPYVGLTMTF</sequence>
<dbReference type="EMBL" id="BAAAFA010000003">
    <property type="protein sequence ID" value="GAA0814140.1"/>
    <property type="molecule type" value="Genomic_DNA"/>
</dbReference>
<evidence type="ECO:0000256" key="5">
    <source>
        <dbReference type="ARBA" id="ARBA00022692"/>
    </source>
</evidence>
<evidence type="ECO:0000256" key="2">
    <source>
        <dbReference type="ARBA" id="ARBA00008143"/>
    </source>
</evidence>
<evidence type="ECO:0000256" key="11">
    <source>
        <dbReference type="PROSITE-ProRule" id="PRU01360"/>
    </source>
</evidence>
<dbReference type="Pfam" id="PF00593">
    <property type="entry name" value="TonB_dep_Rec_b-barrel"/>
    <property type="match status" value="1"/>
</dbReference>
<evidence type="ECO:0000256" key="10">
    <source>
        <dbReference type="ARBA" id="ARBA00023237"/>
    </source>
</evidence>
<evidence type="ECO:0000256" key="12">
    <source>
        <dbReference type="SAM" id="SignalP"/>
    </source>
</evidence>
<dbReference type="InterPro" id="IPR036942">
    <property type="entry name" value="Beta-barrel_TonB_sf"/>
</dbReference>
<dbReference type="PANTHER" id="PTHR30069">
    <property type="entry name" value="TONB-DEPENDENT OUTER MEMBRANE RECEPTOR"/>
    <property type="match status" value="1"/>
</dbReference>
<evidence type="ECO:0000256" key="7">
    <source>
        <dbReference type="ARBA" id="ARBA00023077"/>
    </source>
</evidence>
<gene>
    <name evidence="14" type="ORF">GCM10009111_10570</name>
</gene>
<reference evidence="14 15" key="1">
    <citation type="journal article" date="2019" name="Int. J. Syst. Evol. Microbiol.">
        <title>The Global Catalogue of Microorganisms (GCM) 10K type strain sequencing project: providing services to taxonomists for standard genome sequencing and annotation.</title>
        <authorList>
            <consortium name="The Broad Institute Genomics Platform"/>
            <consortium name="The Broad Institute Genome Sequencing Center for Infectious Disease"/>
            <person name="Wu L."/>
            <person name="Ma J."/>
        </authorList>
    </citation>
    <scope>NUCLEOTIDE SEQUENCE [LARGE SCALE GENOMIC DNA]</scope>
    <source>
        <strain evidence="14 15">JCM 15608</strain>
    </source>
</reference>
<evidence type="ECO:0000313" key="14">
    <source>
        <dbReference type="EMBL" id="GAA0814140.1"/>
    </source>
</evidence>
<evidence type="ECO:0000259" key="13">
    <source>
        <dbReference type="Pfam" id="PF00593"/>
    </source>
</evidence>
<dbReference type="PANTHER" id="PTHR30069:SF29">
    <property type="entry name" value="HEMOGLOBIN AND HEMOGLOBIN-HAPTOGLOBIN-BINDING PROTEIN 1-RELATED"/>
    <property type="match status" value="1"/>
</dbReference>
<keyword evidence="9 14" id="KW-0675">Receptor</keyword>
<evidence type="ECO:0000256" key="8">
    <source>
        <dbReference type="ARBA" id="ARBA00023136"/>
    </source>
</evidence>
<protein>
    <submittedName>
        <fullName evidence="14">TonB-dependent receptor</fullName>
    </submittedName>
</protein>
<keyword evidence="3 11" id="KW-0813">Transport</keyword>
<dbReference type="SUPFAM" id="SSF56935">
    <property type="entry name" value="Porins"/>
    <property type="match status" value="1"/>
</dbReference>
<feature type="chain" id="PRO_5045232495" evidence="12">
    <location>
        <begin position="44"/>
        <end position="723"/>
    </location>
</feature>
<feature type="domain" description="TonB-dependent receptor-like beta-barrel" evidence="13">
    <location>
        <begin position="260"/>
        <end position="672"/>
    </location>
</feature>